<name>A0A0H1ZHZ3_STRAG</name>
<proteinExistence type="predicted"/>
<organism evidence="1 2">
    <name type="scientific">Streptococcus agalactiae</name>
    <dbReference type="NCBI Taxonomy" id="1311"/>
    <lineage>
        <taxon>Bacteria</taxon>
        <taxon>Bacillati</taxon>
        <taxon>Bacillota</taxon>
        <taxon>Bacilli</taxon>
        <taxon>Lactobacillales</taxon>
        <taxon>Streptococcaceae</taxon>
        <taxon>Streptococcus</taxon>
    </lineage>
</organism>
<gene>
    <name evidence="1" type="ORF">WA04_10510</name>
</gene>
<evidence type="ECO:0000313" key="2">
    <source>
        <dbReference type="Proteomes" id="UP000035346"/>
    </source>
</evidence>
<protein>
    <submittedName>
        <fullName evidence="1">Uncharacterized protein</fullName>
    </submittedName>
</protein>
<comment type="caution">
    <text evidence="1">The sequence shown here is derived from an EMBL/GenBank/DDBJ whole genome shotgun (WGS) entry which is preliminary data.</text>
</comment>
<dbReference type="AlphaFoldDB" id="A0A0H1ZHZ3"/>
<accession>A0A0H1ZHZ3</accession>
<evidence type="ECO:0000313" key="1">
    <source>
        <dbReference type="EMBL" id="KLL35451.1"/>
    </source>
</evidence>
<reference evidence="1 2" key="1">
    <citation type="journal article" date="2015" name="PLoS ONE">
        <title>Genomic analysis reveals the molecular basis for capsule loss in the group B streptococcus population.</title>
        <authorList>
            <consortium name="DEVANI Consortium"/>
            <person name="Rosini R."/>
            <person name="Campisi E."/>
            <person name="De Chiara M."/>
            <person name="Tettelin H."/>
            <person name="Rinaudo D."/>
            <person name="Toniolo C."/>
            <person name="Metruccio M."/>
            <person name="Guidotti S."/>
            <person name="Sorensen U.B."/>
            <person name="Kilian M."/>
            <person name="Ramirez M."/>
            <person name="Janulczyk R."/>
            <person name="Donati C."/>
            <person name="Grandi G."/>
            <person name="Margarit I."/>
        </authorList>
    </citation>
    <scope>NUCLEOTIDE SEQUENCE [LARGE SCALE GENOMIC DNA]</scope>
    <source>
        <strain evidence="1 2">DK-B-USS-215</strain>
    </source>
</reference>
<sequence>MCALFIFKSQSVFGNNYESFIKIGSVSKNMKIRLKNLEKKLTKE</sequence>
<dbReference type="Proteomes" id="UP000035346">
    <property type="component" value="Unassembled WGS sequence"/>
</dbReference>
<dbReference type="EMBL" id="LBKL01000096">
    <property type="protein sequence ID" value="KLL35451.1"/>
    <property type="molecule type" value="Genomic_DNA"/>
</dbReference>